<evidence type="ECO:0000256" key="7">
    <source>
        <dbReference type="ARBA" id="ARBA00022840"/>
    </source>
</evidence>
<dbReference type="SUPFAM" id="SSF52374">
    <property type="entry name" value="Nucleotidylyl transferase"/>
    <property type="match status" value="1"/>
</dbReference>
<dbReference type="PANTHER" id="PTHR39321:SF3">
    <property type="entry name" value="PHOSPHOPANTETHEINE ADENYLYLTRANSFERASE"/>
    <property type="match status" value="1"/>
</dbReference>
<dbReference type="Gene3D" id="3.40.50.620">
    <property type="entry name" value="HUPs"/>
    <property type="match status" value="1"/>
</dbReference>
<dbReference type="InterPro" id="IPR014729">
    <property type="entry name" value="Rossmann-like_a/b/a_fold"/>
</dbReference>
<dbReference type="Proteomes" id="UP000831151">
    <property type="component" value="Chromosome"/>
</dbReference>
<dbReference type="AlphaFoldDB" id="A0A9E7IXA6"/>
<dbReference type="HAMAP" id="MF_00244">
    <property type="entry name" value="NaMN_adenylyltr"/>
    <property type="match status" value="1"/>
</dbReference>
<evidence type="ECO:0000256" key="9">
    <source>
        <dbReference type="ARBA" id="ARBA00048721"/>
    </source>
</evidence>
<evidence type="ECO:0000256" key="6">
    <source>
        <dbReference type="ARBA" id="ARBA00022741"/>
    </source>
</evidence>
<keyword evidence="5 10" id="KW-0548">Nucleotidyltransferase</keyword>
<dbReference type="GO" id="GO:0004515">
    <property type="term" value="F:nicotinate-nucleotide adenylyltransferase activity"/>
    <property type="evidence" value="ECO:0007669"/>
    <property type="project" value="UniProtKB-UniRule"/>
</dbReference>
<evidence type="ECO:0000313" key="13">
    <source>
        <dbReference type="Proteomes" id="UP000831151"/>
    </source>
</evidence>
<comment type="similarity">
    <text evidence="10">Belongs to the NadD family.</text>
</comment>
<dbReference type="PANTHER" id="PTHR39321">
    <property type="entry name" value="NICOTINATE-NUCLEOTIDE ADENYLYLTRANSFERASE-RELATED"/>
    <property type="match status" value="1"/>
</dbReference>
<evidence type="ECO:0000256" key="3">
    <source>
        <dbReference type="ARBA" id="ARBA00022642"/>
    </source>
</evidence>
<keyword evidence="7 10" id="KW-0067">ATP-binding</keyword>
<evidence type="ECO:0000256" key="1">
    <source>
        <dbReference type="ARBA" id="ARBA00002324"/>
    </source>
</evidence>
<dbReference type="RefSeq" id="WP_249243058.1">
    <property type="nucleotide sequence ID" value="NZ_CP096649.1"/>
</dbReference>
<organism evidence="12 13">
    <name type="scientific">Fenollaria massiliensis</name>
    <dbReference type="NCBI Taxonomy" id="938288"/>
    <lineage>
        <taxon>Bacteria</taxon>
        <taxon>Bacillati</taxon>
        <taxon>Bacillota</taxon>
        <taxon>Clostridia</taxon>
        <taxon>Eubacteriales</taxon>
        <taxon>Fenollaria</taxon>
    </lineage>
</organism>
<evidence type="ECO:0000256" key="10">
    <source>
        <dbReference type="HAMAP-Rule" id="MF_00244"/>
    </source>
</evidence>
<evidence type="ECO:0000313" key="12">
    <source>
        <dbReference type="EMBL" id="UQK59680.1"/>
    </source>
</evidence>
<dbReference type="InterPro" id="IPR004821">
    <property type="entry name" value="Cyt_trans-like"/>
</dbReference>
<dbReference type="CDD" id="cd02165">
    <property type="entry name" value="NMNAT"/>
    <property type="match status" value="1"/>
</dbReference>
<sequence length="196" mass="23099">MKNKILIFGGTFNPIHNGHLILAENSINEEGFDKVVFIPTMNPYYKDTLDFDTRLKMLKMAIKDNDKFAYSSIEKKYNLEGKLYLILQKISKLSDDDITILIGSDSLMNLDWWYKIDEILKKYKILVLRRDDEDEAIEMKINEYKEKYGADIKVLNNKRVEISSSMIREMIKEGKSIKYLVTDEVEKFIKDENLYV</sequence>
<evidence type="ECO:0000256" key="4">
    <source>
        <dbReference type="ARBA" id="ARBA00022679"/>
    </source>
</evidence>
<keyword evidence="6 10" id="KW-0547">Nucleotide-binding</keyword>
<dbReference type="EMBL" id="CP096649">
    <property type="protein sequence ID" value="UQK59680.1"/>
    <property type="molecule type" value="Genomic_DNA"/>
</dbReference>
<keyword evidence="8 10" id="KW-0520">NAD</keyword>
<gene>
    <name evidence="10 12" type="primary">nadD</name>
    <name evidence="12" type="ORF">M1R53_03280</name>
</gene>
<keyword evidence="3 10" id="KW-0662">Pyridine nucleotide biosynthesis</keyword>
<dbReference type="KEGG" id="fms:M1R53_03280"/>
<reference evidence="12" key="1">
    <citation type="submission" date="2022-04" db="EMBL/GenBank/DDBJ databases">
        <title>Complete genome sequences of Ezakiella coagulans and Fenollaria massiliensis.</title>
        <authorList>
            <person name="France M.T."/>
            <person name="Clifford J."/>
            <person name="Narina S."/>
            <person name="Rutt L."/>
            <person name="Ravel J."/>
        </authorList>
    </citation>
    <scope>NUCLEOTIDE SEQUENCE</scope>
    <source>
        <strain evidence="12">C0061C2</strain>
    </source>
</reference>
<dbReference type="NCBIfam" id="TIGR00482">
    <property type="entry name" value="nicotinate (nicotinamide) nucleotide adenylyltransferase"/>
    <property type="match status" value="1"/>
</dbReference>
<proteinExistence type="inferred from homology"/>
<comment type="pathway">
    <text evidence="2 10">Cofactor biosynthesis; NAD(+) biosynthesis; deamido-NAD(+) from nicotinate D-ribonucleotide: step 1/1.</text>
</comment>
<feature type="domain" description="Cytidyltransferase-like" evidence="11">
    <location>
        <begin position="7"/>
        <end position="169"/>
    </location>
</feature>
<dbReference type="NCBIfam" id="TIGR00125">
    <property type="entry name" value="cyt_tran_rel"/>
    <property type="match status" value="1"/>
</dbReference>
<evidence type="ECO:0000256" key="5">
    <source>
        <dbReference type="ARBA" id="ARBA00022695"/>
    </source>
</evidence>
<name>A0A9E7IXA6_9FIRM</name>
<keyword evidence="13" id="KW-1185">Reference proteome</keyword>
<dbReference type="Pfam" id="PF01467">
    <property type="entry name" value="CTP_transf_like"/>
    <property type="match status" value="1"/>
</dbReference>
<accession>A0A9E7IXA6</accession>
<keyword evidence="4 10" id="KW-0808">Transferase</keyword>
<dbReference type="InterPro" id="IPR005248">
    <property type="entry name" value="NadD/NMNAT"/>
</dbReference>
<evidence type="ECO:0000259" key="11">
    <source>
        <dbReference type="Pfam" id="PF01467"/>
    </source>
</evidence>
<dbReference type="EC" id="2.7.7.18" evidence="10"/>
<comment type="catalytic activity">
    <reaction evidence="9 10">
        <text>nicotinate beta-D-ribonucleotide + ATP + H(+) = deamido-NAD(+) + diphosphate</text>
        <dbReference type="Rhea" id="RHEA:22860"/>
        <dbReference type="ChEBI" id="CHEBI:15378"/>
        <dbReference type="ChEBI" id="CHEBI:30616"/>
        <dbReference type="ChEBI" id="CHEBI:33019"/>
        <dbReference type="ChEBI" id="CHEBI:57502"/>
        <dbReference type="ChEBI" id="CHEBI:58437"/>
        <dbReference type="EC" id="2.7.7.18"/>
    </reaction>
</comment>
<protein>
    <recommendedName>
        <fullName evidence="10">Probable nicotinate-nucleotide adenylyltransferase</fullName>
        <ecNumber evidence="10">2.7.7.18</ecNumber>
    </recommendedName>
    <alternativeName>
        <fullName evidence="10">Deamido-NAD(+) diphosphorylase</fullName>
    </alternativeName>
    <alternativeName>
        <fullName evidence="10">Deamido-NAD(+) pyrophosphorylase</fullName>
    </alternativeName>
    <alternativeName>
        <fullName evidence="10">Nicotinate mononucleotide adenylyltransferase</fullName>
        <shortName evidence="10">NaMN adenylyltransferase</shortName>
    </alternativeName>
</protein>
<comment type="function">
    <text evidence="1 10">Catalyzes the reversible adenylation of nicotinate mononucleotide (NaMN) to nicotinic acid adenine dinucleotide (NaAD).</text>
</comment>
<dbReference type="GO" id="GO:0005524">
    <property type="term" value="F:ATP binding"/>
    <property type="evidence" value="ECO:0007669"/>
    <property type="project" value="UniProtKB-KW"/>
</dbReference>
<dbReference type="GO" id="GO:0009435">
    <property type="term" value="P:NAD+ biosynthetic process"/>
    <property type="evidence" value="ECO:0007669"/>
    <property type="project" value="UniProtKB-UniRule"/>
</dbReference>
<evidence type="ECO:0000256" key="8">
    <source>
        <dbReference type="ARBA" id="ARBA00023027"/>
    </source>
</evidence>
<evidence type="ECO:0000256" key="2">
    <source>
        <dbReference type="ARBA" id="ARBA00005019"/>
    </source>
</evidence>